<name>A0AAR2LQ47_PYGNA</name>
<feature type="region of interest" description="Disordered" evidence="4">
    <location>
        <begin position="297"/>
        <end position="316"/>
    </location>
</feature>
<dbReference type="InterPro" id="IPR036179">
    <property type="entry name" value="Ig-like_dom_sf"/>
</dbReference>
<sequence>MFCTQQKNDLYSLIQPQNRHRDEEVRIAGLGSTQEEIMRYHLLFIFFIPRTVSWTWSEKQLSLQTGSSVTIPCHYDIKYIQHKKYWCYNAGGAFNYCKILAYENTTEDRVTVTDYPAQSLFTVTMRDLQSGDTGMYWCAVEIGGLTELDDKTDLYLTVQSDPDLSVLESSVSGQEGGSVSVQCLYSAGYQNEQKWWCRSKDQRCYTVGRTDTSQNSAVQISDDGRSSFSVEMSGLQKSDAGWYWCKTGDLQVPVHLSITQGHSVHSIMAACLTVLLLLMLLAGVGFWIRRKRRTTTEEKQTEIRKKNPGQDGHTETKDLSYSTVIFNTDKKKINQRSPEIQTCFPSEDPVTYSTLSTMKRRTEL</sequence>
<feature type="transmembrane region" description="Helical" evidence="5">
    <location>
        <begin position="267"/>
        <end position="288"/>
    </location>
</feature>
<keyword evidence="8" id="KW-1185">Reference proteome</keyword>
<reference evidence="7" key="2">
    <citation type="submission" date="2025-08" db="UniProtKB">
        <authorList>
            <consortium name="Ensembl"/>
        </authorList>
    </citation>
    <scope>IDENTIFICATION</scope>
</reference>
<keyword evidence="3 5" id="KW-0472">Membrane</keyword>
<dbReference type="SUPFAM" id="SSF48726">
    <property type="entry name" value="Immunoglobulin"/>
    <property type="match status" value="2"/>
</dbReference>
<accession>A0AAR2LQ47</accession>
<dbReference type="Pfam" id="PF07686">
    <property type="entry name" value="V-set"/>
    <property type="match status" value="2"/>
</dbReference>
<evidence type="ECO:0000256" key="3">
    <source>
        <dbReference type="ARBA" id="ARBA00023136"/>
    </source>
</evidence>
<dbReference type="GO" id="GO:0004888">
    <property type="term" value="F:transmembrane signaling receptor activity"/>
    <property type="evidence" value="ECO:0007669"/>
    <property type="project" value="TreeGrafter"/>
</dbReference>
<evidence type="ECO:0000256" key="2">
    <source>
        <dbReference type="ARBA" id="ARBA00022692"/>
    </source>
</evidence>
<dbReference type="InterPro" id="IPR013106">
    <property type="entry name" value="Ig_V-set"/>
</dbReference>
<dbReference type="Proteomes" id="UP001501920">
    <property type="component" value="Chromosome 19"/>
</dbReference>
<organism evidence="7 8">
    <name type="scientific">Pygocentrus nattereri</name>
    <name type="common">Red-bellied piranha</name>
    <dbReference type="NCBI Taxonomy" id="42514"/>
    <lineage>
        <taxon>Eukaryota</taxon>
        <taxon>Metazoa</taxon>
        <taxon>Chordata</taxon>
        <taxon>Craniata</taxon>
        <taxon>Vertebrata</taxon>
        <taxon>Euteleostomi</taxon>
        <taxon>Actinopterygii</taxon>
        <taxon>Neopterygii</taxon>
        <taxon>Teleostei</taxon>
        <taxon>Ostariophysi</taxon>
        <taxon>Characiformes</taxon>
        <taxon>Characoidei</taxon>
        <taxon>Pygocentrus</taxon>
    </lineage>
</organism>
<dbReference type="InterPro" id="IPR007110">
    <property type="entry name" value="Ig-like_dom"/>
</dbReference>
<proteinExistence type="predicted"/>
<dbReference type="InterPro" id="IPR050671">
    <property type="entry name" value="CD300_family_receptors"/>
</dbReference>
<feature type="domain" description="Ig-like" evidence="6">
    <location>
        <begin position="49"/>
        <end position="157"/>
    </location>
</feature>
<dbReference type="Gene3D" id="2.60.40.10">
    <property type="entry name" value="Immunoglobulins"/>
    <property type="match status" value="2"/>
</dbReference>
<dbReference type="PANTHER" id="PTHR11860">
    <property type="entry name" value="POLYMERIC-IMMUNOGLOBULIN RECEPTOR"/>
    <property type="match status" value="1"/>
</dbReference>
<evidence type="ECO:0000313" key="8">
    <source>
        <dbReference type="Proteomes" id="UP001501920"/>
    </source>
</evidence>
<reference evidence="7 8" key="1">
    <citation type="submission" date="2020-10" db="EMBL/GenBank/DDBJ databases">
        <title>Pygocentrus nattereri (red-bellied piranha) genome, fPygNat1, primary haplotype.</title>
        <authorList>
            <person name="Myers G."/>
            <person name="Meyer A."/>
            <person name="Karagic N."/>
            <person name="Pippel M."/>
            <person name="Winkler S."/>
            <person name="Tracey A."/>
            <person name="Wood J."/>
            <person name="Formenti G."/>
            <person name="Howe K."/>
            <person name="Fedrigo O."/>
            <person name="Jarvis E.D."/>
        </authorList>
    </citation>
    <scope>NUCLEOTIDE SEQUENCE [LARGE SCALE GENOMIC DNA]</scope>
</reference>
<keyword evidence="2 5" id="KW-0812">Transmembrane</keyword>
<reference evidence="7" key="3">
    <citation type="submission" date="2025-09" db="UniProtKB">
        <authorList>
            <consortium name="Ensembl"/>
        </authorList>
    </citation>
    <scope>IDENTIFICATION</scope>
</reference>
<feature type="domain" description="Ig-like" evidence="6">
    <location>
        <begin position="162"/>
        <end position="257"/>
    </location>
</feature>
<evidence type="ECO:0000256" key="5">
    <source>
        <dbReference type="SAM" id="Phobius"/>
    </source>
</evidence>
<dbReference type="GeneTree" id="ENSGT00950000182977"/>
<evidence type="ECO:0000256" key="4">
    <source>
        <dbReference type="SAM" id="MobiDB-lite"/>
    </source>
</evidence>
<dbReference type="InterPro" id="IPR003599">
    <property type="entry name" value="Ig_sub"/>
</dbReference>
<dbReference type="SMART" id="SM00409">
    <property type="entry name" value="IG"/>
    <property type="match status" value="2"/>
</dbReference>
<dbReference type="AlphaFoldDB" id="A0AAR2LQ47"/>
<evidence type="ECO:0000313" key="7">
    <source>
        <dbReference type="Ensembl" id="ENSPNAP00000078708.1"/>
    </source>
</evidence>
<dbReference type="Ensembl" id="ENSPNAT00000080640.1">
    <property type="protein sequence ID" value="ENSPNAP00000078708.1"/>
    <property type="gene ID" value="ENSPNAG00000036804.1"/>
</dbReference>
<protein>
    <recommendedName>
        <fullName evidence="6">Ig-like domain-containing protein</fullName>
    </recommendedName>
</protein>
<dbReference type="InterPro" id="IPR013783">
    <property type="entry name" value="Ig-like_fold"/>
</dbReference>
<dbReference type="GO" id="GO:0005886">
    <property type="term" value="C:plasma membrane"/>
    <property type="evidence" value="ECO:0007669"/>
    <property type="project" value="TreeGrafter"/>
</dbReference>
<dbReference type="CDD" id="cd05716">
    <property type="entry name" value="IgV_pIgR_like"/>
    <property type="match status" value="2"/>
</dbReference>
<keyword evidence="5" id="KW-1133">Transmembrane helix</keyword>
<evidence type="ECO:0000259" key="6">
    <source>
        <dbReference type="PROSITE" id="PS50835"/>
    </source>
</evidence>
<comment type="subcellular location">
    <subcellularLocation>
        <location evidence="1">Membrane</location>
    </subcellularLocation>
</comment>
<evidence type="ECO:0000256" key="1">
    <source>
        <dbReference type="ARBA" id="ARBA00004370"/>
    </source>
</evidence>
<dbReference type="PROSITE" id="PS50835">
    <property type="entry name" value="IG_LIKE"/>
    <property type="match status" value="2"/>
</dbReference>
<dbReference type="SMART" id="SM00406">
    <property type="entry name" value="IGv"/>
    <property type="match status" value="2"/>
</dbReference>
<dbReference type="PANTHER" id="PTHR11860:SF87">
    <property type="entry name" value="CMRF35-LIKE MOLECULE 8"/>
    <property type="match status" value="1"/>
</dbReference>